<evidence type="ECO:0000313" key="9">
    <source>
        <dbReference type="EMBL" id="CAB9498675.1"/>
    </source>
</evidence>
<dbReference type="GO" id="GO:0016592">
    <property type="term" value="C:mediator complex"/>
    <property type="evidence" value="ECO:0007669"/>
    <property type="project" value="InterPro"/>
</dbReference>
<organism evidence="9 10">
    <name type="scientific">Seminavis robusta</name>
    <dbReference type="NCBI Taxonomy" id="568900"/>
    <lineage>
        <taxon>Eukaryota</taxon>
        <taxon>Sar</taxon>
        <taxon>Stramenopiles</taxon>
        <taxon>Ochrophyta</taxon>
        <taxon>Bacillariophyta</taxon>
        <taxon>Bacillariophyceae</taxon>
        <taxon>Bacillariophycidae</taxon>
        <taxon>Naviculales</taxon>
        <taxon>Naviculaceae</taxon>
        <taxon>Seminavis</taxon>
    </lineage>
</organism>
<comment type="caution">
    <text evidence="9">The sequence shown here is derived from an EMBL/GenBank/DDBJ whole genome shotgun (WGS) entry which is preliminary data.</text>
</comment>
<protein>
    <recommendedName>
        <fullName evidence="7">Mediator of RNA polymerase II transcription subunit 31</fullName>
    </recommendedName>
</protein>
<evidence type="ECO:0000256" key="4">
    <source>
        <dbReference type="ARBA" id="ARBA00023159"/>
    </source>
</evidence>
<keyword evidence="10" id="KW-1185">Reference proteome</keyword>
<evidence type="ECO:0000256" key="1">
    <source>
        <dbReference type="ARBA" id="ARBA00004123"/>
    </source>
</evidence>
<feature type="compositionally biased region" description="Low complexity" evidence="8">
    <location>
        <begin position="212"/>
        <end position="229"/>
    </location>
</feature>
<gene>
    <name evidence="9" type="ORF">SEMRO_43_G026020.1</name>
</gene>
<comment type="subunit">
    <text evidence="7">Component of the Mediator complex.</text>
</comment>
<name>A0A9N8DBC4_9STRA</name>
<evidence type="ECO:0000313" key="10">
    <source>
        <dbReference type="Proteomes" id="UP001153069"/>
    </source>
</evidence>
<evidence type="ECO:0000256" key="8">
    <source>
        <dbReference type="SAM" id="MobiDB-lite"/>
    </source>
</evidence>
<dbReference type="OrthoDB" id="10257739at2759"/>
<keyword evidence="3 7" id="KW-0805">Transcription regulation</keyword>
<dbReference type="InterPro" id="IPR008831">
    <property type="entry name" value="Mediator_Med31"/>
</dbReference>
<dbReference type="Pfam" id="PF05669">
    <property type="entry name" value="Med31"/>
    <property type="match status" value="1"/>
</dbReference>
<dbReference type="EMBL" id="CAICTM010000043">
    <property type="protein sequence ID" value="CAB9498675.1"/>
    <property type="molecule type" value="Genomic_DNA"/>
</dbReference>
<comment type="subcellular location">
    <subcellularLocation>
        <location evidence="1 7">Nucleus</location>
    </subcellularLocation>
</comment>
<dbReference type="AlphaFoldDB" id="A0A9N8DBC4"/>
<evidence type="ECO:0000256" key="3">
    <source>
        <dbReference type="ARBA" id="ARBA00023015"/>
    </source>
</evidence>
<dbReference type="GO" id="GO:0006355">
    <property type="term" value="P:regulation of DNA-templated transcription"/>
    <property type="evidence" value="ECO:0007669"/>
    <property type="project" value="InterPro"/>
</dbReference>
<evidence type="ECO:0000256" key="5">
    <source>
        <dbReference type="ARBA" id="ARBA00023163"/>
    </source>
</evidence>
<reference evidence="9" key="1">
    <citation type="submission" date="2020-06" db="EMBL/GenBank/DDBJ databases">
        <authorList>
            <consortium name="Plant Systems Biology data submission"/>
        </authorList>
    </citation>
    <scope>NUCLEOTIDE SEQUENCE</scope>
    <source>
        <strain evidence="9">D6</strain>
    </source>
</reference>
<dbReference type="GO" id="GO:0003712">
    <property type="term" value="F:transcription coregulator activity"/>
    <property type="evidence" value="ECO:0007669"/>
    <property type="project" value="InterPro"/>
</dbReference>
<evidence type="ECO:0000256" key="6">
    <source>
        <dbReference type="ARBA" id="ARBA00023242"/>
    </source>
</evidence>
<proteinExistence type="inferred from homology"/>
<sequence>MSTEESEKPTSSTAKSVAEALVEASGDTVEDVPMSEATPTKKETEDTTKDPEDVKKEDGTSEKKEKTEEDNKESSASSHLGEELPKNRFELELEFVQSLASPAYLHYLATNPSSDDHNWLDDPEFVEFLRYLLTVWTRPEYNRFLVYPQALYFLEWLLNHRREEWAQIGFRNFAHQQQFMSWQHRAERLYGRGSVKPVHVDPAAVAGDPNEQQQPQGPDAQGDQAMKEG</sequence>
<evidence type="ECO:0000256" key="2">
    <source>
        <dbReference type="ARBA" id="ARBA00006378"/>
    </source>
</evidence>
<keyword evidence="4 7" id="KW-0010">Activator</keyword>
<comment type="similarity">
    <text evidence="2 7">Belongs to the Mediator complex subunit 31 family.</text>
</comment>
<feature type="region of interest" description="Disordered" evidence="8">
    <location>
        <begin position="1"/>
        <end position="83"/>
    </location>
</feature>
<accession>A0A9N8DBC4</accession>
<dbReference type="InterPro" id="IPR038089">
    <property type="entry name" value="Med31_sf"/>
</dbReference>
<feature type="region of interest" description="Disordered" evidence="8">
    <location>
        <begin position="200"/>
        <end position="229"/>
    </location>
</feature>
<comment type="function">
    <text evidence="7">Component of the Mediator complex, a coactivator involved in the regulated transcription of nearly all RNA polymerase II-dependent genes. Mediator functions as a bridge to convey information from gene-specific regulatory proteins to the basal RNA polymerase II transcription machinery. Mediator is recruited to promoters by direct interactions with regulatory proteins and serves as a scaffold for the assembly of a functional preinitiation complex with RNA polymerase II and the general transcription factors.</text>
</comment>
<feature type="compositionally biased region" description="Basic and acidic residues" evidence="8">
    <location>
        <begin position="39"/>
        <end position="73"/>
    </location>
</feature>
<dbReference type="Proteomes" id="UP001153069">
    <property type="component" value="Unassembled WGS sequence"/>
</dbReference>
<keyword evidence="5 7" id="KW-0804">Transcription</keyword>
<evidence type="ECO:0000256" key="7">
    <source>
        <dbReference type="RuleBase" id="RU364129"/>
    </source>
</evidence>
<dbReference type="Gene3D" id="1.10.10.1340">
    <property type="entry name" value="Mediator of RNA polymerase II, submodule Med31 (Soh1)"/>
    <property type="match status" value="1"/>
</dbReference>
<dbReference type="PANTHER" id="PTHR13186">
    <property type="entry name" value="MEDIATOR OF RNA POLYMERASE II TRANSCRIPTION SUBUNIT 31"/>
    <property type="match status" value="1"/>
</dbReference>
<keyword evidence="6 7" id="KW-0539">Nucleus</keyword>